<evidence type="ECO:0000256" key="7">
    <source>
        <dbReference type="RuleBase" id="RU079119"/>
    </source>
</evidence>
<dbReference type="PANTHER" id="PTHR12246">
    <property type="entry name" value="PALMITOYLTRANSFERASE ZDHHC16"/>
    <property type="match status" value="1"/>
</dbReference>
<dbReference type="GO" id="GO:0019706">
    <property type="term" value="F:protein-cysteine S-palmitoyltransferase activity"/>
    <property type="evidence" value="ECO:0007669"/>
    <property type="project" value="UniProtKB-EC"/>
</dbReference>
<dbReference type="InterPro" id="IPR039859">
    <property type="entry name" value="PFA4/ZDH16/20/ERF2-like"/>
</dbReference>
<evidence type="ECO:0000256" key="3">
    <source>
        <dbReference type="ARBA" id="ARBA00022692"/>
    </source>
</evidence>
<comment type="similarity">
    <text evidence="7">Belongs to the DHHC palmitoyltransferase family.</text>
</comment>
<keyword evidence="5 7" id="KW-0472">Membrane</keyword>
<dbReference type="PROSITE" id="PS50216">
    <property type="entry name" value="DHHC"/>
    <property type="match status" value="1"/>
</dbReference>
<comment type="catalytic activity">
    <reaction evidence="7">
        <text>L-cysteinyl-[protein] + hexadecanoyl-CoA = S-hexadecanoyl-L-cysteinyl-[protein] + CoA</text>
        <dbReference type="Rhea" id="RHEA:36683"/>
        <dbReference type="Rhea" id="RHEA-COMP:10131"/>
        <dbReference type="Rhea" id="RHEA-COMP:11032"/>
        <dbReference type="ChEBI" id="CHEBI:29950"/>
        <dbReference type="ChEBI" id="CHEBI:57287"/>
        <dbReference type="ChEBI" id="CHEBI:57379"/>
        <dbReference type="ChEBI" id="CHEBI:74151"/>
        <dbReference type="EC" id="2.3.1.225"/>
    </reaction>
</comment>
<keyword evidence="10" id="KW-1185">Reference proteome</keyword>
<evidence type="ECO:0000313" key="9">
    <source>
        <dbReference type="EMBL" id="KAI1717318.1"/>
    </source>
</evidence>
<feature type="transmembrane region" description="Helical" evidence="7">
    <location>
        <begin position="57"/>
        <end position="75"/>
    </location>
</feature>
<comment type="subcellular location">
    <subcellularLocation>
        <location evidence="1">Membrane</location>
        <topology evidence="1">Multi-pass membrane protein</topology>
    </subcellularLocation>
</comment>
<evidence type="ECO:0000256" key="5">
    <source>
        <dbReference type="ARBA" id="ARBA00023136"/>
    </source>
</evidence>
<feature type="domain" description="Palmitoyltransferase DHHC" evidence="8">
    <location>
        <begin position="130"/>
        <end position="250"/>
    </location>
</feature>
<dbReference type="EC" id="2.3.1.225" evidence="7"/>
<dbReference type="InterPro" id="IPR001594">
    <property type="entry name" value="Palmitoyltrfase_DHHC"/>
</dbReference>
<dbReference type="Proteomes" id="UP001201812">
    <property type="component" value="Unassembled WGS sequence"/>
</dbReference>
<evidence type="ECO:0000256" key="1">
    <source>
        <dbReference type="ARBA" id="ARBA00004141"/>
    </source>
</evidence>
<comment type="domain">
    <text evidence="7">The DHHC domain is required for palmitoyltransferase activity.</text>
</comment>
<organism evidence="9 10">
    <name type="scientific">Ditylenchus destructor</name>
    <dbReference type="NCBI Taxonomy" id="166010"/>
    <lineage>
        <taxon>Eukaryota</taxon>
        <taxon>Metazoa</taxon>
        <taxon>Ecdysozoa</taxon>
        <taxon>Nematoda</taxon>
        <taxon>Chromadorea</taxon>
        <taxon>Rhabditida</taxon>
        <taxon>Tylenchina</taxon>
        <taxon>Tylenchomorpha</taxon>
        <taxon>Sphaerularioidea</taxon>
        <taxon>Anguinidae</taxon>
        <taxon>Anguininae</taxon>
        <taxon>Ditylenchus</taxon>
    </lineage>
</organism>
<evidence type="ECO:0000256" key="2">
    <source>
        <dbReference type="ARBA" id="ARBA00022679"/>
    </source>
</evidence>
<dbReference type="AlphaFoldDB" id="A0AAD4N5F0"/>
<accession>A0AAD4N5F0</accession>
<dbReference type="Pfam" id="PF01529">
    <property type="entry name" value="DHHC"/>
    <property type="match status" value="1"/>
</dbReference>
<keyword evidence="6 7" id="KW-0012">Acyltransferase</keyword>
<dbReference type="GO" id="GO:0016020">
    <property type="term" value="C:membrane"/>
    <property type="evidence" value="ECO:0007669"/>
    <property type="project" value="UniProtKB-SubCell"/>
</dbReference>
<sequence>MIGFRNGNDENDSSHKKILRYVTRWSPPCFIVVYTCIFYYAYVFFTLGAIDSVPLKVLFLLSVHILMILFLWAYYQTVMTPLAAIPSEFIVPANTREELARASNDEEYRAILDRHVSKMKTPVLNRDHQGGARYCCICYCVKPDRAHHCRLCNKCMLKYDHHCPWVNNCINFANYKSFVLMLGYGFLSCVFIFATTIPYFVYWWIDHVPQTAAIIHGVCVCLVSAFFAIPVACLFFDHLYLISKNQSTPEVTRPTLFSNGTDAKAYDYGLRHNFREVFGSNACLWFFPLFSSTSDGANFPPRFAPSRSTVEVSTTFQSTQTCESKETISTANPHYMIPSTV</sequence>
<keyword evidence="4 7" id="KW-1133">Transmembrane helix</keyword>
<keyword evidence="2 7" id="KW-0808">Transferase</keyword>
<feature type="transmembrane region" description="Helical" evidence="7">
    <location>
        <begin position="25"/>
        <end position="45"/>
    </location>
</feature>
<proteinExistence type="inferred from homology"/>
<gene>
    <name evidence="9" type="ORF">DdX_07060</name>
</gene>
<evidence type="ECO:0000259" key="8">
    <source>
        <dbReference type="Pfam" id="PF01529"/>
    </source>
</evidence>
<dbReference type="EMBL" id="JAKKPZ010000009">
    <property type="protein sequence ID" value="KAI1717318.1"/>
    <property type="molecule type" value="Genomic_DNA"/>
</dbReference>
<protein>
    <recommendedName>
        <fullName evidence="7">Palmitoyltransferase</fullName>
        <ecNumber evidence="7">2.3.1.225</ecNumber>
    </recommendedName>
</protein>
<name>A0AAD4N5F0_9BILA</name>
<reference evidence="9" key="1">
    <citation type="submission" date="2022-01" db="EMBL/GenBank/DDBJ databases">
        <title>Genome Sequence Resource for Two Populations of Ditylenchus destructor, the Migratory Endoparasitic Phytonematode.</title>
        <authorList>
            <person name="Zhang H."/>
            <person name="Lin R."/>
            <person name="Xie B."/>
        </authorList>
    </citation>
    <scope>NUCLEOTIDE SEQUENCE</scope>
    <source>
        <strain evidence="9">BazhouSP</strain>
    </source>
</reference>
<evidence type="ECO:0000313" key="10">
    <source>
        <dbReference type="Proteomes" id="UP001201812"/>
    </source>
</evidence>
<keyword evidence="3 7" id="KW-0812">Transmembrane</keyword>
<evidence type="ECO:0000256" key="4">
    <source>
        <dbReference type="ARBA" id="ARBA00022989"/>
    </source>
</evidence>
<feature type="transmembrane region" description="Helical" evidence="7">
    <location>
        <begin position="213"/>
        <end position="236"/>
    </location>
</feature>
<feature type="transmembrane region" description="Helical" evidence="7">
    <location>
        <begin position="178"/>
        <end position="201"/>
    </location>
</feature>
<comment type="caution">
    <text evidence="9">The sequence shown here is derived from an EMBL/GenBank/DDBJ whole genome shotgun (WGS) entry which is preliminary data.</text>
</comment>
<evidence type="ECO:0000256" key="6">
    <source>
        <dbReference type="ARBA" id="ARBA00023315"/>
    </source>
</evidence>